<organism evidence="3 4">
    <name type="scientific">Lapillicoccus jejuensis</name>
    <dbReference type="NCBI Taxonomy" id="402171"/>
    <lineage>
        <taxon>Bacteria</taxon>
        <taxon>Bacillati</taxon>
        <taxon>Actinomycetota</taxon>
        <taxon>Actinomycetes</taxon>
        <taxon>Micrococcales</taxon>
        <taxon>Intrasporangiaceae</taxon>
        <taxon>Lapillicoccus</taxon>
    </lineage>
</organism>
<name>A0A542E5V7_9MICO</name>
<accession>A0A542E5V7</accession>
<dbReference type="AlphaFoldDB" id="A0A542E5V7"/>
<gene>
    <name evidence="3" type="ORF">FB458_3856</name>
</gene>
<keyword evidence="4" id="KW-1185">Reference proteome</keyword>
<feature type="region of interest" description="Disordered" evidence="1">
    <location>
        <begin position="83"/>
        <end position="106"/>
    </location>
</feature>
<keyword evidence="2" id="KW-0732">Signal</keyword>
<evidence type="ECO:0000256" key="2">
    <source>
        <dbReference type="SAM" id="SignalP"/>
    </source>
</evidence>
<feature type="chain" id="PRO_5022238222" evidence="2">
    <location>
        <begin position="22"/>
        <end position="106"/>
    </location>
</feature>
<proteinExistence type="predicted"/>
<sequence length="106" mass="10626">MRVRALDAALAVATASSGLLAATGPASDSPTAATSAMTVEGADGAFLLGARQSLVSTGARTARSQVGRPANISGVERMRRWLGRSAPSAPPGAPTLAALPREDLSR</sequence>
<evidence type="ECO:0000256" key="1">
    <source>
        <dbReference type="SAM" id="MobiDB-lite"/>
    </source>
</evidence>
<comment type="caution">
    <text evidence="3">The sequence shown here is derived from an EMBL/GenBank/DDBJ whole genome shotgun (WGS) entry which is preliminary data.</text>
</comment>
<reference evidence="3 4" key="1">
    <citation type="submission" date="2019-06" db="EMBL/GenBank/DDBJ databases">
        <title>Sequencing the genomes of 1000 actinobacteria strains.</title>
        <authorList>
            <person name="Klenk H.-P."/>
        </authorList>
    </citation>
    <scope>NUCLEOTIDE SEQUENCE [LARGE SCALE GENOMIC DNA]</scope>
    <source>
        <strain evidence="3 4">DSM 18607</strain>
    </source>
</reference>
<feature type="signal peptide" evidence="2">
    <location>
        <begin position="1"/>
        <end position="21"/>
    </location>
</feature>
<dbReference type="EMBL" id="VFMN01000001">
    <property type="protein sequence ID" value="TQJ10720.1"/>
    <property type="molecule type" value="Genomic_DNA"/>
</dbReference>
<dbReference type="RefSeq" id="WP_141849904.1">
    <property type="nucleotide sequence ID" value="NZ_BAAAPR010000023.1"/>
</dbReference>
<protein>
    <submittedName>
        <fullName evidence="3">Uncharacterized protein</fullName>
    </submittedName>
</protein>
<evidence type="ECO:0000313" key="4">
    <source>
        <dbReference type="Proteomes" id="UP000317893"/>
    </source>
</evidence>
<evidence type="ECO:0000313" key="3">
    <source>
        <dbReference type="EMBL" id="TQJ10720.1"/>
    </source>
</evidence>
<dbReference type="Proteomes" id="UP000317893">
    <property type="component" value="Unassembled WGS sequence"/>
</dbReference>